<proteinExistence type="predicted"/>
<organism evidence="1">
    <name type="scientific">Thermohahella caldifontis</name>
    <dbReference type="NCBI Taxonomy" id="3142973"/>
    <lineage>
        <taxon>Bacteria</taxon>
        <taxon>Pseudomonadati</taxon>
        <taxon>Pseudomonadota</taxon>
        <taxon>Gammaproteobacteria</taxon>
        <taxon>Oceanospirillales</taxon>
        <taxon>Hahellaceae</taxon>
        <taxon>Thermohahella</taxon>
    </lineage>
</organism>
<gene>
    <name evidence="1" type="ORF">AAIA72_15860</name>
</gene>
<name>A0AB39UW50_9GAMM</name>
<dbReference type="Gene3D" id="3.40.630.30">
    <property type="match status" value="1"/>
</dbReference>
<sequence length="70" mass="8039">MTHNTRTRYQTLNQFLQRYAFVNQKANSAQTCVCCQGDVVVGFYSRAVDKAHQRKDLSRALLKDLKAMLS</sequence>
<dbReference type="KEGG" id="tcd:AAIA72_15860"/>
<protein>
    <recommendedName>
        <fullName evidence="2">GNAT family N-acetyltransferase</fullName>
    </recommendedName>
</protein>
<evidence type="ECO:0008006" key="2">
    <source>
        <dbReference type="Google" id="ProtNLM"/>
    </source>
</evidence>
<dbReference type="EMBL" id="CP154858">
    <property type="protein sequence ID" value="XDT72252.1"/>
    <property type="molecule type" value="Genomic_DNA"/>
</dbReference>
<dbReference type="RefSeq" id="WP_369601264.1">
    <property type="nucleotide sequence ID" value="NZ_CP154858.1"/>
</dbReference>
<evidence type="ECO:0000313" key="1">
    <source>
        <dbReference type="EMBL" id="XDT72252.1"/>
    </source>
</evidence>
<accession>A0AB39UW50</accession>
<reference evidence="1" key="1">
    <citation type="submission" date="2024-05" db="EMBL/GenBank/DDBJ databases">
        <title>Genome sequencing of novel strain.</title>
        <authorList>
            <person name="Ganbat D."/>
            <person name="Ganbat S."/>
            <person name="Lee S.-J."/>
        </authorList>
    </citation>
    <scope>NUCLEOTIDE SEQUENCE</scope>
    <source>
        <strain evidence="1">SMD15-11</strain>
    </source>
</reference>
<dbReference type="AlphaFoldDB" id="A0AB39UW50"/>